<proteinExistence type="predicted"/>
<evidence type="ECO:0008006" key="3">
    <source>
        <dbReference type="Google" id="ProtNLM"/>
    </source>
</evidence>
<accession>A0A1N6BDX4</accession>
<protein>
    <recommendedName>
        <fullName evidence="3">Glyoxalase-like domain-containing protein</fullName>
    </recommendedName>
</protein>
<dbReference type="EMBL" id="FSQT01000002">
    <property type="protein sequence ID" value="SIN44432.1"/>
    <property type="molecule type" value="Genomic_DNA"/>
</dbReference>
<gene>
    <name evidence="1" type="ORF">SAMN04489832_7251</name>
</gene>
<evidence type="ECO:0000313" key="2">
    <source>
        <dbReference type="Proteomes" id="UP000185124"/>
    </source>
</evidence>
<dbReference type="SUPFAM" id="SSF54593">
    <property type="entry name" value="Glyoxalase/Bleomycin resistance protein/Dihydroxybiphenyl dioxygenase"/>
    <property type="match status" value="1"/>
</dbReference>
<dbReference type="InterPro" id="IPR029068">
    <property type="entry name" value="Glyas_Bleomycin-R_OHBP_Dase"/>
</dbReference>
<dbReference type="RefSeq" id="WP_244298835.1">
    <property type="nucleotide sequence ID" value="NZ_FSQT01000002.1"/>
</dbReference>
<keyword evidence="2" id="KW-1185">Reference proteome</keyword>
<evidence type="ECO:0000313" key="1">
    <source>
        <dbReference type="EMBL" id="SIN44432.1"/>
    </source>
</evidence>
<dbReference type="STRING" id="709881.SAMN04489832_7251"/>
<dbReference type="AlphaFoldDB" id="A0A1N6BDX4"/>
<organism evidence="1 2">
    <name type="scientific">Micromonospora cremea</name>
    <dbReference type="NCBI Taxonomy" id="709881"/>
    <lineage>
        <taxon>Bacteria</taxon>
        <taxon>Bacillati</taxon>
        <taxon>Actinomycetota</taxon>
        <taxon>Actinomycetes</taxon>
        <taxon>Micromonosporales</taxon>
        <taxon>Micromonosporaceae</taxon>
        <taxon>Micromonospora</taxon>
    </lineage>
</organism>
<name>A0A1N6BDX4_9ACTN</name>
<reference evidence="2" key="1">
    <citation type="submission" date="2016-12" db="EMBL/GenBank/DDBJ databases">
        <authorList>
            <person name="Varghese N."/>
            <person name="Submissions S."/>
        </authorList>
    </citation>
    <scope>NUCLEOTIDE SEQUENCE [LARGE SCALE GENOMIC DNA]</scope>
    <source>
        <strain evidence="2">DSM 45599</strain>
    </source>
</reference>
<dbReference type="Proteomes" id="UP000185124">
    <property type="component" value="Unassembled WGS sequence"/>
</dbReference>
<dbReference type="Gene3D" id="3.10.180.10">
    <property type="entry name" value="2,3-Dihydroxybiphenyl 1,2-Dioxygenase, domain 1"/>
    <property type="match status" value="1"/>
</dbReference>
<sequence length="91" mass="10125">MTSTWKIELIPVPVTDVDRAKAFYQRIGFTADHDHQVHDGLRFLQLTPPGPADLRLTGGLPARSALPVRDIGEVAVRHVLQRSSFVAELVR</sequence>